<dbReference type="Proteomes" id="UP001175000">
    <property type="component" value="Unassembled WGS sequence"/>
</dbReference>
<feature type="region of interest" description="Disordered" evidence="1">
    <location>
        <begin position="151"/>
        <end position="229"/>
    </location>
</feature>
<sequence length="229" mass="26183">MGPERRAKRCQCALSRYSGPHHQRADAQQMELWKCQRFAWIPVKILHRLPICQFPIFARDGRTKLRHGPSNRAVDFAWKIGSPAIKNSLPRWAPSIPGHPFVRSSKASREARSPSLHLPSGRRLRDAPEEADGRGKRKRVLRILCGPEPSLVRQEGGVRSTHRLKRLERPGRHPDPRPLHETTSVWHTHLGSPRAPKRAVPQRLDEERHHTPSRLSFGRRVPASKVEGN</sequence>
<feature type="compositionally biased region" description="Basic and acidic residues" evidence="1">
    <location>
        <begin position="167"/>
        <end position="180"/>
    </location>
</feature>
<accession>A0AA39WJG4</accession>
<reference evidence="2" key="1">
    <citation type="submission" date="2023-06" db="EMBL/GenBank/DDBJ databases">
        <title>Genome-scale phylogeny and comparative genomics of the fungal order Sordariales.</title>
        <authorList>
            <consortium name="Lawrence Berkeley National Laboratory"/>
            <person name="Hensen N."/>
            <person name="Bonometti L."/>
            <person name="Westerberg I."/>
            <person name="Brannstrom I.O."/>
            <person name="Guillou S."/>
            <person name="Cros-Aarteil S."/>
            <person name="Calhoun S."/>
            <person name="Haridas S."/>
            <person name="Kuo A."/>
            <person name="Mondo S."/>
            <person name="Pangilinan J."/>
            <person name="Riley R."/>
            <person name="Labutti K."/>
            <person name="Andreopoulos B."/>
            <person name="Lipzen A."/>
            <person name="Chen C."/>
            <person name="Yanf M."/>
            <person name="Daum C."/>
            <person name="Ng V."/>
            <person name="Clum A."/>
            <person name="Steindorff A."/>
            <person name="Ohm R."/>
            <person name="Martin F."/>
            <person name="Silar P."/>
            <person name="Natvig D."/>
            <person name="Lalanne C."/>
            <person name="Gautier V."/>
            <person name="Ament-Velasquez S.L."/>
            <person name="Kruys A."/>
            <person name="Hutchinson M.I."/>
            <person name="Powell A.J."/>
            <person name="Barry K."/>
            <person name="Miller A.N."/>
            <person name="Grigoriev I.V."/>
            <person name="Debuchy R."/>
            <person name="Gladieux P."/>
            <person name="Thoren M.H."/>
            <person name="Johannesson H."/>
        </authorList>
    </citation>
    <scope>NUCLEOTIDE SEQUENCE</scope>
    <source>
        <strain evidence="2">CBS 606.72</strain>
    </source>
</reference>
<gene>
    <name evidence="2" type="ORF">B0T14DRAFT_248138</name>
</gene>
<dbReference type="EMBL" id="JAULSU010000005">
    <property type="protein sequence ID" value="KAK0616501.1"/>
    <property type="molecule type" value="Genomic_DNA"/>
</dbReference>
<proteinExistence type="predicted"/>
<keyword evidence="3" id="KW-1185">Reference proteome</keyword>
<evidence type="ECO:0000313" key="3">
    <source>
        <dbReference type="Proteomes" id="UP001175000"/>
    </source>
</evidence>
<protein>
    <submittedName>
        <fullName evidence="2">Uncharacterized protein</fullName>
    </submittedName>
</protein>
<feature type="compositionally biased region" description="Basic and acidic residues" evidence="1">
    <location>
        <begin position="123"/>
        <end position="134"/>
    </location>
</feature>
<dbReference type="AlphaFoldDB" id="A0AA39WJG4"/>
<feature type="region of interest" description="Disordered" evidence="1">
    <location>
        <begin position="100"/>
        <end position="138"/>
    </location>
</feature>
<name>A0AA39WJG4_9PEZI</name>
<comment type="caution">
    <text evidence="2">The sequence shown here is derived from an EMBL/GenBank/DDBJ whole genome shotgun (WGS) entry which is preliminary data.</text>
</comment>
<evidence type="ECO:0000256" key="1">
    <source>
        <dbReference type="SAM" id="MobiDB-lite"/>
    </source>
</evidence>
<organism evidence="2 3">
    <name type="scientific">Immersiella caudata</name>
    <dbReference type="NCBI Taxonomy" id="314043"/>
    <lineage>
        <taxon>Eukaryota</taxon>
        <taxon>Fungi</taxon>
        <taxon>Dikarya</taxon>
        <taxon>Ascomycota</taxon>
        <taxon>Pezizomycotina</taxon>
        <taxon>Sordariomycetes</taxon>
        <taxon>Sordariomycetidae</taxon>
        <taxon>Sordariales</taxon>
        <taxon>Lasiosphaeriaceae</taxon>
        <taxon>Immersiella</taxon>
    </lineage>
</organism>
<evidence type="ECO:0000313" key="2">
    <source>
        <dbReference type="EMBL" id="KAK0616501.1"/>
    </source>
</evidence>